<dbReference type="PANTHER" id="PTHR43000">
    <property type="entry name" value="DTDP-D-GLUCOSE 4,6-DEHYDRATASE-RELATED"/>
    <property type="match status" value="1"/>
</dbReference>
<dbReference type="PATRIC" id="fig|1246995.3.peg.7880"/>
<name>U5WDQ2_9ACTN</name>
<dbReference type="eggNOG" id="COG0451">
    <property type="taxonomic scope" value="Bacteria"/>
</dbReference>
<evidence type="ECO:0000313" key="3">
    <source>
        <dbReference type="EMBL" id="AGZ46041.1"/>
    </source>
</evidence>
<dbReference type="OrthoDB" id="9801785at2"/>
<gene>
    <name evidence="3" type="ORF">AFR_38935</name>
</gene>
<evidence type="ECO:0000259" key="2">
    <source>
        <dbReference type="Pfam" id="PF01370"/>
    </source>
</evidence>
<dbReference type="Proteomes" id="UP000017746">
    <property type="component" value="Chromosome"/>
</dbReference>
<dbReference type="RefSeq" id="WP_023562375.1">
    <property type="nucleotide sequence ID" value="NC_022657.1"/>
</dbReference>
<comment type="similarity">
    <text evidence="1">Belongs to the NAD(P)-dependent epimerase/dehydratase family.</text>
</comment>
<accession>U5WDQ2</accession>
<dbReference type="Pfam" id="PF01370">
    <property type="entry name" value="Epimerase"/>
    <property type="match status" value="1"/>
</dbReference>
<evidence type="ECO:0000313" key="4">
    <source>
        <dbReference type="Proteomes" id="UP000017746"/>
    </source>
</evidence>
<dbReference type="SUPFAM" id="SSF51735">
    <property type="entry name" value="NAD(P)-binding Rossmann-fold domains"/>
    <property type="match status" value="1"/>
</dbReference>
<proteinExistence type="inferred from homology"/>
<dbReference type="InterPro" id="IPR036291">
    <property type="entry name" value="NAD(P)-bd_dom_sf"/>
</dbReference>
<dbReference type="STRING" id="1246995.AFR_38935"/>
<dbReference type="KEGG" id="afs:AFR_38935"/>
<protein>
    <submittedName>
        <fullName evidence="3">NAD-dependent epimerase/dehydratase</fullName>
    </submittedName>
</protein>
<organism evidence="3 4">
    <name type="scientific">Actinoplanes friuliensis DSM 7358</name>
    <dbReference type="NCBI Taxonomy" id="1246995"/>
    <lineage>
        <taxon>Bacteria</taxon>
        <taxon>Bacillati</taxon>
        <taxon>Actinomycetota</taxon>
        <taxon>Actinomycetes</taxon>
        <taxon>Micromonosporales</taxon>
        <taxon>Micromonosporaceae</taxon>
        <taxon>Actinoplanes</taxon>
    </lineage>
</organism>
<dbReference type="HOGENOM" id="CLU_007383_1_7_11"/>
<evidence type="ECO:0000256" key="1">
    <source>
        <dbReference type="ARBA" id="ARBA00007637"/>
    </source>
</evidence>
<sequence length="339" mass="37112">MTKPNPTALVTGGAGFIGANVARELLGRGYDVIVLDDLSGGSLRNVPEGAQFVQGDIVDHELVDRLFQQHGFDYVFHLAAYAAEGLSHFIKRFNYANNLMGSINLINAAVNAGTVRCFVFTSSIAVYGAARPPMTEEMEPAPEDPYGIAKFAVEQELQVSHEMFGLPYIIFRPHNVYGEFQNIGDRYRNVIGIFMNQSLRGEPYTIFGDGEQTRAFSYIGDVAPLIARSIEVPEAYQETFNVGGDAVYTVNALARETAAAMGVPLRVEHLAARQEVQDAYADHTKVRKFFDVPESVPLGEGLSRMAAWVGQHGPQEPSIFGAVEVRRNLPASWLAVLPA</sequence>
<dbReference type="InterPro" id="IPR001509">
    <property type="entry name" value="Epimerase_deHydtase"/>
</dbReference>
<dbReference type="AlphaFoldDB" id="U5WDQ2"/>
<feature type="domain" description="NAD-dependent epimerase/dehydratase" evidence="2">
    <location>
        <begin position="8"/>
        <end position="243"/>
    </location>
</feature>
<reference evidence="3 4" key="1">
    <citation type="journal article" date="2014" name="J. Biotechnol.">
        <title>Complete genome sequence of the actinobacterium Actinoplanes friuliensis HAG 010964, producer of the lipopeptide antibiotic friulimycin.</title>
        <authorList>
            <person name="Ruckert C."/>
            <person name="Szczepanowski R."/>
            <person name="Albersmeier A."/>
            <person name="Goesmann A."/>
            <person name="Fischer N."/>
            <person name="Steinkamper A."/>
            <person name="Puhler A."/>
            <person name="Biener R."/>
            <person name="Schwartz D."/>
            <person name="Kalinowski J."/>
        </authorList>
    </citation>
    <scope>NUCLEOTIDE SEQUENCE [LARGE SCALE GENOMIC DNA]</scope>
    <source>
        <strain evidence="3 4">DSM 7358</strain>
    </source>
</reference>
<dbReference type="EMBL" id="CP006272">
    <property type="protein sequence ID" value="AGZ46041.1"/>
    <property type="molecule type" value="Genomic_DNA"/>
</dbReference>
<dbReference type="Gene3D" id="3.40.50.720">
    <property type="entry name" value="NAD(P)-binding Rossmann-like Domain"/>
    <property type="match status" value="1"/>
</dbReference>
<keyword evidence="4" id="KW-1185">Reference proteome</keyword>